<organism evidence="2 3">
    <name type="scientific">Candidatus Collierbacteria bacterium CG1_02_44_10</name>
    <dbReference type="NCBI Taxonomy" id="1805087"/>
    <lineage>
        <taxon>Bacteria</taxon>
        <taxon>Candidatus Collieribacteriota</taxon>
    </lineage>
</organism>
<proteinExistence type="predicted"/>
<evidence type="ECO:0000313" key="2">
    <source>
        <dbReference type="EMBL" id="OIN91163.1"/>
    </source>
</evidence>
<evidence type="ECO:0000313" key="3">
    <source>
        <dbReference type="Proteomes" id="UP000182345"/>
    </source>
</evidence>
<evidence type="ECO:0000259" key="1">
    <source>
        <dbReference type="Pfam" id="PF03161"/>
    </source>
</evidence>
<dbReference type="AlphaFoldDB" id="A0A1J4RV23"/>
<dbReference type="GO" id="GO:0004519">
    <property type="term" value="F:endonuclease activity"/>
    <property type="evidence" value="ECO:0007669"/>
    <property type="project" value="InterPro"/>
</dbReference>
<dbReference type="Gene3D" id="3.10.28.10">
    <property type="entry name" value="Homing endonucleases"/>
    <property type="match status" value="2"/>
</dbReference>
<accession>A0A1J4RV23</accession>
<dbReference type="SUPFAM" id="SSF55608">
    <property type="entry name" value="Homing endonucleases"/>
    <property type="match status" value="1"/>
</dbReference>
<protein>
    <recommendedName>
        <fullName evidence="1">Homing endonuclease LAGLIDADG domain-containing protein</fullName>
    </recommendedName>
</protein>
<feature type="domain" description="Homing endonuclease LAGLIDADG" evidence="1">
    <location>
        <begin position="30"/>
        <end position="191"/>
    </location>
</feature>
<comment type="caution">
    <text evidence="2">The sequence shown here is derived from an EMBL/GenBank/DDBJ whole genome shotgun (WGS) entry which is preliminary data.</text>
</comment>
<dbReference type="EMBL" id="MNUK01000052">
    <property type="protein sequence ID" value="OIN91163.1"/>
    <property type="molecule type" value="Genomic_DNA"/>
</dbReference>
<gene>
    <name evidence="2" type="ORF">AUJ42_02135</name>
</gene>
<name>A0A1J4RV23_9BACT</name>
<dbReference type="Proteomes" id="UP000182345">
    <property type="component" value="Unassembled WGS sequence"/>
</dbReference>
<dbReference type="InterPro" id="IPR004860">
    <property type="entry name" value="LAGLIDADG_dom"/>
</dbReference>
<dbReference type="Pfam" id="PF03161">
    <property type="entry name" value="LAGLIDADG_2"/>
    <property type="match status" value="1"/>
</dbReference>
<reference evidence="2 3" key="1">
    <citation type="journal article" date="2016" name="Environ. Microbiol.">
        <title>Genomic resolution of a cold subsurface aquifer community provides metabolic insights for novel microbes adapted to high CO concentrations.</title>
        <authorList>
            <person name="Probst A.J."/>
            <person name="Castelle C.J."/>
            <person name="Singh A."/>
            <person name="Brown C.T."/>
            <person name="Anantharaman K."/>
            <person name="Sharon I."/>
            <person name="Hug L.A."/>
            <person name="Burstein D."/>
            <person name="Emerson J.B."/>
            <person name="Thomas B.C."/>
            <person name="Banfield J.F."/>
        </authorList>
    </citation>
    <scope>NUCLEOTIDE SEQUENCE [LARGE SCALE GENOMIC DNA]</scope>
    <source>
        <strain evidence="2">CG1_02_44_10</strain>
    </source>
</reference>
<sequence>MGNTEGSQTDIRQILIRRNIHISLSHDELSIIIGSILGDAYVYPLGKVCFEQSSKQSDYLNWKYTLLKRLAYPKIATVSRLDRRNGVISESKRFFLRQYFRKFRELFYPDGKKTIPIQILEKWLTPLSLAIWYMDDGHLENHRYPTIATESYRLEDLNKIISLLKNKFKLDCLLNEKKKRLRIRSNSVNQFFNLIFKYMPECMKYKGLDPVTTRFLFRQDEDG</sequence>
<dbReference type="InterPro" id="IPR027434">
    <property type="entry name" value="Homing_endonucl"/>
</dbReference>